<dbReference type="Gene3D" id="1.10.287.950">
    <property type="entry name" value="Methyl-accepting chemotaxis protein"/>
    <property type="match status" value="1"/>
</dbReference>
<keyword evidence="8" id="KW-0812">Transmembrane</keyword>
<accession>A0A5J5HY88</accession>
<dbReference type="PANTHER" id="PTHR32089:SF112">
    <property type="entry name" value="LYSOZYME-LIKE PROTEIN-RELATED"/>
    <property type="match status" value="1"/>
</dbReference>
<feature type="coiled-coil region" evidence="7">
    <location>
        <begin position="118"/>
        <end position="145"/>
    </location>
</feature>
<feature type="transmembrane region" description="Helical" evidence="8">
    <location>
        <begin position="50"/>
        <end position="76"/>
    </location>
</feature>
<reference evidence="11 12" key="1">
    <citation type="submission" date="2019-09" db="EMBL/GenBank/DDBJ databases">
        <title>Whole genome sequences of isolates from the Mars Exploration Rovers.</title>
        <authorList>
            <person name="Seuylemezian A."/>
            <person name="Vaishampayan P."/>
        </authorList>
    </citation>
    <scope>NUCLEOTIDE SEQUENCE [LARGE SCALE GENOMIC DNA]</scope>
    <source>
        <strain evidence="11 12">MER_TA_151</strain>
    </source>
</reference>
<evidence type="ECO:0000313" key="11">
    <source>
        <dbReference type="EMBL" id="KAA9027833.1"/>
    </source>
</evidence>
<feature type="transmembrane region" description="Helical" evidence="8">
    <location>
        <begin position="15"/>
        <end position="38"/>
    </location>
</feature>
<feature type="coiled-coil region" evidence="7">
    <location>
        <begin position="223"/>
        <end position="250"/>
    </location>
</feature>
<sequence>MQEKRQYKWGLRKQLVVFVITLALITYTTSAFFIYFVYPFVKDIIGFGEVAFTIVTLLFGVIWSGILAFFAAGFIINPLKQLEKGALKAAAGEISEDIEVSKSDNEIRSLGMAFNKMLANLREMVQRIEENFNETNQKVLEISSESEAASEQIHSIASTITEIAAGADNSAISIQETAESVEELIRIAQQVEDKTVISETLSVEMVEDLYHAKQVIQSLISGIETLSNDNQRSLQTVKRLEENASQVERVIGLVGDIASQTNLLALNASIEAARAGEHGRGFAVVADEVRGLADESAKAVQEITSQVKSIQQGVQNVVHQITKQVESASLEVKKGTETNVALEDMANSVMKMVASTSEIKQLLNHQMAGIQALSNQSEAVSGIAEETSASTQEITALIHQQSAVMKSVEDLTVELKEQAGKLKSTIVRFKV</sequence>
<evidence type="ECO:0000313" key="12">
    <source>
        <dbReference type="Proteomes" id="UP000326671"/>
    </source>
</evidence>
<feature type="domain" description="Methyl-accepting transducer" evidence="9">
    <location>
        <begin position="145"/>
        <end position="381"/>
    </location>
</feature>
<evidence type="ECO:0000256" key="6">
    <source>
        <dbReference type="PROSITE-ProRule" id="PRU00284"/>
    </source>
</evidence>
<dbReference type="Pfam" id="PF00015">
    <property type="entry name" value="MCPsignal"/>
    <property type="match status" value="1"/>
</dbReference>
<dbReference type="Pfam" id="PF00672">
    <property type="entry name" value="HAMP"/>
    <property type="match status" value="1"/>
</dbReference>
<keyword evidence="12" id="KW-1185">Reference proteome</keyword>
<dbReference type="Proteomes" id="UP000326671">
    <property type="component" value="Unassembled WGS sequence"/>
</dbReference>
<dbReference type="PANTHER" id="PTHR32089">
    <property type="entry name" value="METHYL-ACCEPTING CHEMOTAXIS PROTEIN MCPB"/>
    <property type="match status" value="1"/>
</dbReference>
<evidence type="ECO:0000259" key="9">
    <source>
        <dbReference type="PROSITE" id="PS50111"/>
    </source>
</evidence>
<organism evidence="11 12">
    <name type="scientific">Niallia endozanthoxylica</name>
    <dbReference type="NCBI Taxonomy" id="2036016"/>
    <lineage>
        <taxon>Bacteria</taxon>
        <taxon>Bacillati</taxon>
        <taxon>Bacillota</taxon>
        <taxon>Bacilli</taxon>
        <taxon>Bacillales</taxon>
        <taxon>Bacillaceae</taxon>
        <taxon>Niallia</taxon>
    </lineage>
</organism>
<dbReference type="OrthoDB" id="2489132at2"/>
<evidence type="ECO:0000256" key="7">
    <source>
        <dbReference type="SAM" id="Coils"/>
    </source>
</evidence>
<dbReference type="InterPro" id="IPR003660">
    <property type="entry name" value="HAMP_dom"/>
</dbReference>
<evidence type="ECO:0000256" key="4">
    <source>
        <dbReference type="ARBA" id="ARBA00023224"/>
    </source>
</evidence>
<feature type="domain" description="HAMP" evidence="10">
    <location>
        <begin position="73"/>
        <end position="126"/>
    </location>
</feature>
<keyword evidence="8" id="KW-1133">Transmembrane helix</keyword>
<comment type="similarity">
    <text evidence="5">Belongs to the methyl-accepting chemotaxis (MCP) protein family.</text>
</comment>
<dbReference type="GO" id="GO:0007165">
    <property type="term" value="P:signal transduction"/>
    <property type="evidence" value="ECO:0007669"/>
    <property type="project" value="UniProtKB-KW"/>
</dbReference>
<evidence type="ECO:0000256" key="5">
    <source>
        <dbReference type="ARBA" id="ARBA00029447"/>
    </source>
</evidence>
<dbReference type="AlphaFoldDB" id="A0A5J5HY88"/>
<keyword evidence="2" id="KW-1003">Cell membrane</keyword>
<evidence type="ECO:0000256" key="2">
    <source>
        <dbReference type="ARBA" id="ARBA00022475"/>
    </source>
</evidence>
<dbReference type="SMART" id="SM00283">
    <property type="entry name" value="MA"/>
    <property type="match status" value="1"/>
</dbReference>
<evidence type="ECO:0000256" key="8">
    <source>
        <dbReference type="SAM" id="Phobius"/>
    </source>
</evidence>
<evidence type="ECO:0000259" key="10">
    <source>
        <dbReference type="PROSITE" id="PS50885"/>
    </source>
</evidence>
<protein>
    <submittedName>
        <fullName evidence="11">HAMP domain-containing protein</fullName>
    </submittedName>
</protein>
<proteinExistence type="inferred from homology"/>
<dbReference type="PROSITE" id="PS50885">
    <property type="entry name" value="HAMP"/>
    <property type="match status" value="1"/>
</dbReference>
<name>A0A5J5HY88_9BACI</name>
<keyword evidence="7" id="KW-0175">Coiled coil</keyword>
<gene>
    <name evidence="11" type="ORF">F4V44_05270</name>
</gene>
<evidence type="ECO:0000256" key="1">
    <source>
        <dbReference type="ARBA" id="ARBA00004236"/>
    </source>
</evidence>
<comment type="subcellular location">
    <subcellularLocation>
        <location evidence="1">Cell membrane</location>
    </subcellularLocation>
</comment>
<comment type="caution">
    <text evidence="11">The sequence shown here is derived from an EMBL/GenBank/DDBJ whole genome shotgun (WGS) entry which is preliminary data.</text>
</comment>
<keyword evidence="3 8" id="KW-0472">Membrane</keyword>
<dbReference type="GO" id="GO:0005886">
    <property type="term" value="C:plasma membrane"/>
    <property type="evidence" value="ECO:0007669"/>
    <property type="project" value="UniProtKB-SubCell"/>
</dbReference>
<dbReference type="EMBL" id="VYKL01000011">
    <property type="protein sequence ID" value="KAA9027833.1"/>
    <property type="molecule type" value="Genomic_DNA"/>
</dbReference>
<keyword evidence="4 6" id="KW-0807">Transducer</keyword>
<dbReference type="InterPro" id="IPR004089">
    <property type="entry name" value="MCPsignal_dom"/>
</dbReference>
<dbReference type="CDD" id="cd06225">
    <property type="entry name" value="HAMP"/>
    <property type="match status" value="1"/>
</dbReference>
<evidence type="ECO:0000256" key="3">
    <source>
        <dbReference type="ARBA" id="ARBA00023136"/>
    </source>
</evidence>
<dbReference type="PROSITE" id="PS50111">
    <property type="entry name" value="CHEMOTAXIS_TRANSDUC_2"/>
    <property type="match status" value="1"/>
</dbReference>
<dbReference type="SUPFAM" id="SSF58104">
    <property type="entry name" value="Methyl-accepting chemotaxis protein (MCP) signaling domain"/>
    <property type="match status" value="1"/>
</dbReference>
<dbReference type="SMART" id="SM00304">
    <property type="entry name" value="HAMP"/>
    <property type="match status" value="1"/>
</dbReference>